<dbReference type="Pfam" id="PF09115">
    <property type="entry name" value="DNApol3-delta_C"/>
    <property type="match status" value="1"/>
</dbReference>
<keyword evidence="6" id="KW-0239">DNA-directed DNA polymerase</keyword>
<dbReference type="EMBL" id="AP012273">
    <property type="protein sequence ID" value="BAO44362.1"/>
    <property type="molecule type" value="Genomic_DNA"/>
</dbReference>
<name>A0A7U6JI13_9GAMM</name>
<accession>A0A7U6JI13</accession>
<dbReference type="GO" id="GO:0003887">
    <property type="term" value="F:DNA-directed DNA polymerase activity"/>
    <property type="evidence" value="ECO:0007669"/>
    <property type="project" value="UniProtKB-KW"/>
</dbReference>
<evidence type="ECO:0000256" key="3">
    <source>
        <dbReference type="ARBA" id="ARBA00022679"/>
    </source>
</evidence>
<protein>
    <recommendedName>
        <fullName evidence="2">DNA polymerase III subunit delta'</fullName>
        <ecNumber evidence="1">2.7.7.7</ecNumber>
    </recommendedName>
</protein>
<dbReference type="SUPFAM" id="SSF52540">
    <property type="entry name" value="P-loop containing nucleoside triphosphate hydrolases"/>
    <property type="match status" value="1"/>
</dbReference>
<evidence type="ECO:0000256" key="1">
    <source>
        <dbReference type="ARBA" id="ARBA00012417"/>
    </source>
</evidence>
<dbReference type="PANTHER" id="PTHR11669:SF8">
    <property type="entry name" value="DNA POLYMERASE III SUBUNIT DELTA"/>
    <property type="match status" value="1"/>
</dbReference>
<dbReference type="InterPro" id="IPR004622">
    <property type="entry name" value="DNA_pol_HolB"/>
</dbReference>
<dbReference type="NCBIfam" id="NF004310">
    <property type="entry name" value="PRK05707.1"/>
    <property type="match status" value="1"/>
</dbReference>
<sequence length="325" mass="35907">MTETLPWHDTLWQQLQRSRSQGRLAHALLLAGSQGLGKQAFARRLARSVLCEQPDDQGNACGHCRQCLLLQSGNHPDLRLVTPEEGSSTIRIDSIRDLVGNNTLSVGEGAHRVFIIEPAHAMGAAAANALLKTLEEPIPGTLMLLVSTAPEKLPITIRSRCQLLRFSPPDQEVALDWLHRAGISPNDARLALRFSGGAPLRARELTTSGAIKEQQALLEDFLSLAWGRVNVPAVAESWLKQQALEQLLLLIAGWLLELVRNKLAGSEPQLDSPLQNLRDWVDLKELYVLLDRLNEIRRMSANNLNAQLALESVLLQWGRITKGVN</sequence>
<evidence type="ECO:0000313" key="9">
    <source>
        <dbReference type="EMBL" id="BAO44362.1"/>
    </source>
</evidence>
<evidence type="ECO:0000259" key="8">
    <source>
        <dbReference type="Pfam" id="PF09115"/>
    </source>
</evidence>
<dbReference type="GO" id="GO:0006261">
    <property type="term" value="P:DNA-templated DNA replication"/>
    <property type="evidence" value="ECO:0007669"/>
    <property type="project" value="TreeGrafter"/>
</dbReference>
<dbReference type="Pfam" id="PF13177">
    <property type="entry name" value="DNA_pol3_delta2"/>
    <property type="match status" value="1"/>
</dbReference>
<evidence type="ECO:0000256" key="6">
    <source>
        <dbReference type="ARBA" id="ARBA00022932"/>
    </source>
</evidence>
<dbReference type="KEGG" id="tbn:TBH_C1439"/>
<keyword evidence="4 9" id="KW-0548">Nucleotidyltransferase</keyword>
<organism evidence="9 10">
    <name type="scientific">Thiolapillus brandeum</name>
    <dbReference type="NCBI Taxonomy" id="1076588"/>
    <lineage>
        <taxon>Bacteria</taxon>
        <taxon>Pseudomonadati</taxon>
        <taxon>Pseudomonadota</taxon>
        <taxon>Gammaproteobacteria</taxon>
        <taxon>Chromatiales</taxon>
        <taxon>Sedimenticolaceae</taxon>
        <taxon>Thiolapillus</taxon>
    </lineage>
</organism>
<evidence type="ECO:0000256" key="4">
    <source>
        <dbReference type="ARBA" id="ARBA00022695"/>
    </source>
</evidence>
<dbReference type="InterPro" id="IPR027417">
    <property type="entry name" value="P-loop_NTPase"/>
</dbReference>
<evidence type="ECO:0000256" key="7">
    <source>
        <dbReference type="ARBA" id="ARBA00049244"/>
    </source>
</evidence>
<dbReference type="GO" id="GO:0009360">
    <property type="term" value="C:DNA polymerase III complex"/>
    <property type="evidence" value="ECO:0007669"/>
    <property type="project" value="InterPro"/>
</dbReference>
<dbReference type="GO" id="GO:0008408">
    <property type="term" value="F:3'-5' exonuclease activity"/>
    <property type="evidence" value="ECO:0007669"/>
    <property type="project" value="InterPro"/>
</dbReference>
<keyword evidence="10" id="KW-1185">Reference proteome</keyword>
<reference evidence="9 10" key="1">
    <citation type="journal article" date="2014" name="PLoS ONE">
        <title>Physiological and genomic features of a novel sulfur-oxidizing gammaproteobacterium belonging to a previously uncultivated symbiotic lineage isolated from a hydrothermal vent.</title>
        <authorList>
            <person name="Nunoura T."/>
            <person name="Takaki Y."/>
            <person name="Kazama H."/>
            <person name="Kakuta J."/>
            <person name="Shimamura S."/>
            <person name="Makita H."/>
            <person name="Hirai M."/>
            <person name="Miyazaki M."/>
            <person name="Takai K."/>
        </authorList>
    </citation>
    <scope>NUCLEOTIDE SEQUENCE [LARGE SCALE GENOMIC DNA]</scope>
    <source>
        <strain evidence="9 10">Hiromi1</strain>
    </source>
</reference>
<evidence type="ECO:0000256" key="5">
    <source>
        <dbReference type="ARBA" id="ARBA00022705"/>
    </source>
</evidence>
<comment type="catalytic activity">
    <reaction evidence="7">
        <text>DNA(n) + a 2'-deoxyribonucleoside 5'-triphosphate = DNA(n+1) + diphosphate</text>
        <dbReference type="Rhea" id="RHEA:22508"/>
        <dbReference type="Rhea" id="RHEA-COMP:17339"/>
        <dbReference type="Rhea" id="RHEA-COMP:17340"/>
        <dbReference type="ChEBI" id="CHEBI:33019"/>
        <dbReference type="ChEBI" id="CHEBI:61560"/>
        <dbReference type="ChEBI" id="CHEBI:173112"/>
        <dbReference type="EC" id="2.7.7.7"/>
    </reaction>
</comment>
<dbReference type="AlphaFoldDB" id="A0A7U6JI13"/>
<dbReference type="EC" id="2.7.7.7" evidence="1"/>
<dbReference type="Proteomes" id="UP000031631">
    <property type="component" value="Chromosome"/>
</dbReference>
<dbReference type="RefSeq" id="WP_041067089.1">
    <property type="nucleotide sequence ID" value="NZ_AP012273.1"/>
</dbReference>
<dbReference type="NCBIfam" id="TIGR00678">
    <property type="entry name" value="holB"/>
    <property type="match status" value="1"/>
</dbReference>
<gene>
    <name evidence="9" type="ORF">TBH_C1439</name>
</gene>
<proteinExistence type="predicted"/>
<dbReference type="InterPro" id="IPR015199">
    <property type="entry name" value="DNA_pol_III_delta_C"/>
</dbReference>
<dbReference type="OrthoDB" id="9811073at2"/>
<evidence type="ECO:0000256" key="2">
    <source>
        <dbReference type="ARBA" id="ARBA00014363"/>
    </source>
</evidence>
<keyword evidence="3 9" id="KW-0808">Transferase</keyword>
<dbReference type="Gene3D" id="3.40.50.300">
    <property type="entry name" value="P-loop containing nucleotide triphosphate hydrolases"/>
    <property type="match status" value="1"/>
</dbReference>
<dbReference type="PANTHER" id="PTHR11669">
    <property type="entry name" value="REPLICATION FACTOR C / DNA POLYMERASE III GAMMA-TAU SUBUNIT"/>
    <property type="match status" value="1"/>
</dbReference>
<evidence type="ECO:0000313" key="10">
    <source>
        <dbReference type="Proteomes" id="UP000031631"/>
    </source>
</evidence>
<dbReference type="GO" id="GO:0003677">
    <property type="term" value="F:DNA binding"/>
    <property type="evidence" value="ECO:0007669"/>
    <property type="project" value="InterPro"/>
</dbReference>
<keyword evidence="5" id="KW-0235">DNA replication</keyword>
<dbReference type="InterPro" id="IPR050238">
    <property type="entry name" value="DNA_Rep/Repair_Clamp_Loader"/>
</dbReference>
<feature type="domain" description="DNA polymerase III delta subunit C-terminal" evidence="8">
    <location>
        <begin position="210"/>
        <end position="317"/>
    </location>
</feature>